<name>A0A5C1DEI0_9NEIS</name>
<dbReference type="AlphaFoldDB" id="A0A5C1DEI0"/>
<dbReference type="Proteomes" id="UP000322079">
    <property type="component" value="Chromosome"/>
</dbReference>
<reference evidence="2 3" key="1">
    <citation type="submission" date="2019-08" db="EMBL/GenBank/DDBJ databases">
        <title>Chromobacterium paludis, a novel bacterium isolated from a Maryland marsh pond.</title>
        <authorList>
            <person name="Blackburn M.B."/>
            <person name="Gundersen-Rindal D.E."/>
        </authorList>
    </citation>
    <scope>NUCLEOTIDE SEQUENCE [LARGE SCALE GENOMIC DNA]</scope>
    <source>
        <strain evidence="3">IIBBL 257-1</strain>
    </source>
</reference>
<feature type="transmembrane region" description="Helical" evidence="1">
    <location>
        <begin position="149"/>
        <end position="170"/>
    </location>
</feature>
<dbReference type="KEGG" id="chrm:FYK34_04645"/>
<feature type="transmembrane region" description="Helical" evidence="1">
    <location>
        <begin position="115"/>
        <end position="137"/>
    </location>
</feature>
<protein>
    <submittedName>
        <fullName evidence="2">Uncharacterized protein</fullName>
    </submittedName>
</protein>
<organism evidence="2 3">
    <name type="scientific">Chromobacterium paludis</name>
    <dbReference type="NCBI Taxonomy" id="2605945"/>
    <lineage>
        <taxon>Bacteria</taxon>
        <taxon>Pseudomonadati</taxon>
        <taxon>Pseudomonadota</taxon>
        <taxon>Betaproteobacteria</taxon>
        <taxon>Neisseriales</taxon>
        <taxon>Chromobacteriaceae</taxon>
        <taxon>Chromobacterium</taxon>
    </lineage>
</organism>
<keyword evidence="1" id="KW-0472">Membrane</keyword>
<feature type="transmembrane region" description="Helical" evidence="1">
    <location>
        <begin position="336"/>
        <end position="360"/>
    </location>
</feature>
<feature type="transmembrane region" description="Helical" evidence="1">
    <location>
        <begin position="410"/>
        <end position="429"/>
    </location>
</feature>
<feature type="transmembrane region" description="Helical" evidence="1">
    <location>
        <begin position="450"/>
        <end position="470"/>
    </location>
</feature>
<evidence type="ECO:0000313" key="2">
    <source>
        <dbReference type="EMBL" id="QEL54903.1"/>
    </source>
</evidence>
<dbReference type="EMBL" id="CP043473">
    <property type="protein sequence ID" value="QEL54903.1"/>
    <property type="molecule type" value="Genomic_DNA"/>
</dbReference>
<feature type="transmembrane region" description="Helical" evidence="1">
    <location>
        <begin position="182"/>
        <end position="200"/>
    </location>
</feature>
<keyword evidence="1" id="KW-1133">Transmembrane helix</keyword>
<dbReference type="RefSeq" id="WP_149295278.1">
    <property type="nucleotide sequence ID" value="NZ_CP043473.1"/>
</dbReference>
<evidence type="ECO:0000313" key="3">
    <source>
        <dbReference type="Proteomes" id="UP000322079"/>
    </source>
</evidence>
<feature type="transmembrane region" description="Helical" evidence="1">
    <location>
        <begin position="241"/>
        <end position="262"/>
    </location>
</feature>
<proteinExistence type="predicted"/>
<gene>
    <name evidence="2" type="ORF">FYK34_04645</name>
</gene>
<sequence length="474" mass="50494">MSSAFAPGGAAWLVWQECRFQLLSSCRVIRREGRLRRVPPLRWPSLILLLLLAHGFAWMMLSLSPAGHFSRPALAMTLFAAWLLMSMQATLRAINALAGRGDLELLRMAPLQPGVALRARLCGIAAAVSASWLMFLVSLIDVGLFRGSWHWLALLPAVLASALLAAALALLRGLGAARLLRFGRVMAMVLGMLVFLATQLPSRVPAVEKWLSGIMSDALGPWAELASRLGFFGGVLQGEPLALAAWVALAALGFMLAGLGLAGSFGSASLAVSGHGALSYRNAAAGIRRFHGGMRALVFKEWRLLRRSPQALAQSVLEMFYLLPASMGLFNHAALIVPGLAGLLTFAVCHLAGDVCGKLYHLDQAADLLALAPQPDSRWKLARAMACCLPLQLLALPGACWLLWRDPLSGVAALAALLLGAPLSCRIGMTLGTPTASKREDRLGNMGWQAGVAEFLHALLWAGTVFGLAARNVV</sequence>
<keyword evidence="1" id="KW-0812">Transmembrane</keyword>
<feature type="transmembrane region" description="Helical" evidence="1">
    <location>
        <begin position="41"/>
        <end position="61"/>
    </location>
</feature>
<accession>A0A5C1DEI0</accession>
<evidence type="ECO:0000256" key="1">
    <source>
        <dbReference type="SAM" id="Phobius"/>
    </source>
</evidence>
<keyword evidence="3" id="KW-1185">Reference proteome</keyword>
<feature type="transmembrane region" description="Helical" evidence="1">
    <location>
        <begin position="73"/>
        <end position="94"/>
    </location>
</feature>
<feature type="transmembrane region" description="Helical" evidence="1">
    <location>
        <begin position="381"/>
        <end position="404"/>
    </location>
</feature>